<evidence type="ECO:0000256" key="7">
    <source>
        <dbReference type="ARBA" id="ARBA00048336"/>
    </source>
</evidence>
<keyword evidence="4" id="KW-0904">Protein phosphatase</keyword>
<evidence type="ECO:0000256" key="2">
    <source>
        <dbReference type="ARBA" id="ARBA00022723"/>
    </source>
</evidence>
<name>A0ABR2HEQ0_9EUKA</name>
<dbReference type="InterPro" id="IPR006186">
    <property type="entry name" value="Ser/Thr-sp_prot-phosphatase"/>
</dbReference>
<dbReference type="InterPro" id="IPR029052">
    <property type="entry name" value="Metallo-depent_PP-like"/>
</dbReference>
<dbReference type="Pfam" id="PF00149">
    <property type="entry name" value="Metallophos"/>
    <property type="match status" value="1"/>
</dbReference>
<comment type="catalytic activity">
    <reaction evidence="6">
        <text>O-phospho-L-seryl-[protein] + H2O = L-seryl-[protein] + phosphate</text>
        <dbReference type="Rhea" id="RHEA:20629"/>
        <dbReference type="Rhea" id="RHEA-COMP:9863"/>
        <dbReference type="Rhea" id="RHEA-COMP:11604"/>
        <dbReference type="ChEBI" id="CHEBI:15377"/>
        <dbReference type="ChEBI" id="CHEBI:29999"/>
        <dbReference type="ChEBI" id="CHEBI:43474"/>
        <dbReference type="ChEBI" id="CHEBI:83421"/>
        <dbReference type="EC" id="3.1.3.16"/>
    </reaction>
</comment>
<evidence type="ECO:0000256" key="4">
    <source>
        <dbReference type="ARBA" id="ARBA00022912"/>
    </source>
</evidence>
<dbReference type="Proteomes" id="UP001470230">
    <property type="component" value="Unassembled WGS sequence"/>
</dbReference>
<evidence type="ECO:0000313" key="10">
    <source>
        <dbReference type="EMBL" id="KAK8834109.1"/>
    </source>
</evidence>
<evidence type="ECO:0000313" key="11">
    <source>
        <dbReference type="EMBL" id="KAK8845914.1"/>
    </source>
</evidence>
<feature type="domain" description="Serine/threonine specific protein phosphatases" evidence="9">
    <location>
        <begin position="118"/>
        <end position="123"/>
    </location>
</feature>
<dbReference type="PRINTS" id="PR00114">
    <property type="entry name" value="STPHPHTASE"/>
</dbReference>
<dbReference type="PROSITE" id="PS00125">
    <property type="entry name" value="SER_THR_PHOSPHATASE"/>
    <property type="match status" value="1"/>
</dbReference>
<dbReference type="SMART" id="SM00156">
    <property type="entry name" value="PP2Ac"/>
    <property type="match status" value="1"/>
</dbReference>
<evidence type="ECO:0000259" key="9">
    <source>
        <dbReference type="PROSITE" id="PS00125"/>
    </source>
</evidence>
<comment type="cofactor">
    <cofactor evidence="1">
        <name>Mn(2+)</name>
        <dbReference type="ChEBI" id="CHEBI:29035"/>
    </cofactor>
</comment>
<keyword evidence="3 8" id="KW-0378">Hydrolase</keyword>
<dbReference type="PANTHER" id="PTHR11668">
    <property type="entry name" value="SERINE/THREONINE PROTEIN PHOSPHATASE"/>
    <property type="match status" value="1"/>
</dbReference>
<evidence type="ECO:0000256" key="8">
    <source>
        <dbReference type="RuleBase" id="RU004273"/>
    </source>
</evidence>
<dbReference type="EC" id="3.1.3.16" evidence="8"/>
<dbReference type="InterPro" id="IPR050341">
    <property type="entry name" value="PP1_catalytic_subunit"/>
</dbReference>
<dbReference type="EMBL" id="JAPFFF010000030">
    <property type="protein sequence ID" value="KAK8845914.1"/>
    <property type="molecule type" value="Genomic_DNA"/>
</dbReference>
<reference evidence="11 12" key="1">
    <citation type="submission" date="2024-04" db="EMBL/GenBank/DDBJ databases">
        <title>Tritrichomonas musculus Genome.</title>
        <authorList>
            <person name="Alves-Ferreira E."/>
            <person name="Grigg M."/>
            <person name="Lorenzi H."/>
            <person name="Galac M."/>
        </authorList>
    </citation>
    <scope>NUCLEOTIDE SEQUENCE [LARGE SCALE GENOMIC DNA]</scope>
    <source>
        <strain evidence="11 12">EAF2021</strain>
    </source>
</reference>
<evidence type="ECO:0000256" key="1">
    <source>
        <dbReference type="ARBA" id="ARBA00001936"/>
    </source>
</evidence>
<dbReference type="Gene3D" id="3.60.21.10">
    <property type="match status" value="1"/>
</dbReference>
<protein>
    <recommendedName>
        <fullName evidence="8">Serine/threonine-protein phosphatase</fullName>
        <ecNumber evidence="8">3.1.3.16</ecNumber>
    </recommendedName>
</protein>
<evidence type="ECO:0000256" key="5">
    <source>
        <dbReference type="ARBA" id="ARBA00023211"/>
    </source>
</evidence>
<proteinExistence type="inferred from homology"/>
<sequence length="368" mass="42585">MEDSIIRQTIFTILTSRMYKGNHKTSFPSKNILSIIKKAKEIFIKESSLLQLHDEFTIVGDIHGNIDDLLRIFEKCEYPPKTNYVFLGDYVDRGQNSLEVIILLFCLKILYPKSLFLLRGNHECESITTIYGFKNECERFYDANVYNKFMKCFMHLPYAAVVNNSYLCLHGGISPFLKTLDDIDQIEKPQVTTDSQIASDIVWSDPNESSKGFQNSPRGCGYYFNDKKLNFFLNENRLTKLIRSHESCFDGYDYPLENCITIFSNTDYCKMSNDAAVIHIKNEPEVELHSENSDSEQDELDIFKYEDDPHLLIEVFSPLNDEQLNKRRVLIPESLLVEMAPKELPINDCSLSHHSLLDQISDQPICVY</sequence>
<keyword evidence="12" id="KW-1185">Reference proteome</keyword>
<dbReference type="CDD" id="cd00144">
    <property type="entry name" value="MPP_PPP_family"/>
    <property type="match status" value="1"/>
</dbReference>
<evidence type="ECO:0000256" key="6">
    <source>
        <dbReference type="ARBA" id="ARBA00047761"/>
    </source>
</evidence>
<keyword evidence="2" id="KW-0479">Metal-binding</keyword>
<organism evidence="11 12">
    <name type="scientific">Tritrichomonas musculus</name>
    <dbReference type="NCBI Taxonomy" id="1915356"/>
    <lineage>
        <taxon>Eukaryota</taxon>
        <taxon>Metamonada</taxon>
        <taxon>Parabasalia</taxon>
        <taxon>Tritrichomonadida</taxon>
        <taxon>Tritrichomonadidae</taxon>
        <taxon>Tritrichomonas</taxon>
    </lineage>
</organism>
<comment type="catalytic activity">
    <reaction evidence="7 8">
        <text>O-phospho-L-threonyl-[protein] + H2O = L-threonyl-[protein] + phosphate</text>
        <dbReference type="Rhea" id="RHEA:47004"/>
        <dbReference type="Rhea" id="RHEA-COMP:11060"/>
        <dbReference type="Rhea" id="RHEA-COMP:11605"/>
        <dbReference type="ChEBI" id="CHEBI:15377"/>
        <dbReference type="ChEBI" id="CHEBI:30013"/>
        <dbReference type="ChEBI" id="CHEBI:43474"/>
        <dbReference type="ChEBI" id="CHEBI:61977"/>
        <dbReference type="EC" id="3.1.3.16"/>
    </reaction>
</comment>
<evidence type="ECO:0000313" key="12">
    <source>
        <dbReference type="Proteomes" id="UP001470230"/>
    </source>
</evidence>
<comment type="similarity">
    <text evidence="8">Belongs to the PPP phosphatase family.</text>
</comment>
<comment type="caution">
    <text evidence="11">The sequence shown here is derived from an EMBL/GenBank/DDBJ whole genome shotgun (WGS) entry which is preliminary data.</text>
</comment>
<keyword evidence="5" id="KW-0464">Manganese</keyword>
<dbReference type="PANTHER" id="PTHR11668:SF300">
    <property type="entry name" value="SERINE_THREONINE-PROTEIN PHOSPHATASE"/>
    <property type="match status" value="1"/>
</dbReference>
<accession>A0ABR2HEQ0</accession>
<gene>
    <name evidence="11" type="ORF">M9Y10_020843</name>
    <name evidence="10" type="ORF">M9Y10_036107</name>
</gene>
<dbReference type="EMBL" id="JAPFFF010000504">
    <property type="protein sequence ID" value="KAK8834109.1"/>
    <property type="molecule type" value="Genomic_DNA"/>
</dbReference>
<evidence type="ECO:0000256" key="3">
    <source>
        <dbReference type="ARBA" id="ARBA00022801"/>
    </source>
</evidence>
<dbReference type="SUPFAM" id="SSF56300">
    <property type="entry name" value="Metallo-dependent phosphatases"/>
    <property type="match status" value="1"/>
</dbReference>
<dbReference type="InterPro" id="IPR004843">
    <property type="entry name" value="Calcineurin-like_PHP"/>
</dbReference>